<dbReference type="FunFam" id="3.30.70.850:FF:000002">
    <property type="entry name" value="Proprotein convertase subtilisin/kexin type 7"/>
    <property type="match status" value="1"/>
</dbReference>
<gene>
    <name evidence="10" type="ORF">HJG60_014682</name>
</gene>
<keyword evidence="1 5" id="KW-0645">Protease</keyword>
<dbReference type="Proteomes" id="UP000664940">
    <property type="component" value="Unassembled WGS sequence"/>
</dbReference>
<protein>
    <submittedName>
        <fullName evidence="10">Proprotein convertase subtilisin/kexin type 7</fullName>
    </submittedName>
</protein>
<dbReference type="PROSITE" id="PS00138">
    <property type="entry name" value="SUBTILASE_SER"/>
    <property type="match status" value="1"/>
</dbReference>
<keyword evidence="7" id="KW-0472">Membrane</keyword>
<feature type="transmembrane region" description="Helical" evidence="7">
    <location>
        <begin position="21"/>
        <end position="39"/>
    </location>
</feature>
<organism evidence="10 11">
    <name type="scientific">Phyllostomus discolor</name>
    <name type="common">pale spear-nosed bat</name>
    <dbReference type="NCBI Taxonomy" id="89673"/>
    <lineage>
        <taxon>Eukaryota</taxon>
        <taxon>Metazoa</taxon>
        <taxon>Chordata</taxon>
        <taxon>Craniata</taxon>
        <taxon>Vertebrata</taxon>
        <taxon>Euteleostomi</taxon>
        <taxon>Mammalia</taxon>
        <taxon>Eutheria</taxon>
        <taxon>Laurasiatheria</taxon>
        <taxon>Chiroptera</taxon>
        <taxon>Yangochiroptera</taxon>
        <taxon>Phyllostomidae</taxon>
        <taxon>Phyllostominae</taxon>
        <taxon>Phyllostomus</taxon>
    </lineage>
</organism>
<dbReference type="SUPFAM" id="SSF52743">
    <property type="entry name" value="Subtilisin-like"/>
    <property type="match status" value="1"/>
</dbReference>
<dbReference type="InterPro" id="IPR036852">
    <property type="entry name" value="Peptidase_S8/S53_dom_sf"/>
</dbReference>
<dbReference type="AlphaFoldDB" id="A0A833ZYK6"/>
<feature type="compositionally biased region" description="Basic and acidic residues" evidence="6">
    <location>
        <begin position="645"/>
        <end position="656"/>
    </location>
</feature>
<dbReference type="GO" id="GO:0005802">
    <property type="term" value="C:trans-Golgi network"/>
    <property type="evidence" value="ECO:0007669"/>
    <property type="project" value="TreeGrafter"/>
</dbReference>
<comment type="similarity">
    <text evidence="5">Belongs to the peptidase S8 family.</text>
</comment>
<dbReference type="FunFam" id="3.40.50.200:FF:000005">
    <property type="entry name" value="Proprotein convertase subtilisin/kexin type 7"/>
    <property type="match status" value="1"/>
</dbReference>
<dbReference type="InterPro" id="IPR038466">
    <property type="entry name" value="S8_pro-domain_sf"/>
</dbReference>
<feature type="active site" description="Charge relay system" evidence="4 5">
    <location>
        <position position="406"/>
    </location>
</feature>
<feature type="active site" description="Charge relay system" evidence="4 5">
    <location>
        <position position="228"/>
    </location>
</feature>
<dbReference type="CDD" id="cd04059">
    <property type="entry name" value="Peptidases_S8_Protein_convertases_Kexins_Furin-like"/>
    <property type="match status" value="1"/>
</dbReference>
<dbReference type="SUPFAM" id="SSF54897">
    <property type="entry name" value="Protease propeptides/inhibitors"/>
    <property type="match status" value="1"/>
</dbReference>
<keyword evidence="7" id="KW-1133">Transmembrane helix</keyword>
<dbReference type="PANTHER" id="PTHR42884:SF28">
    <property type="entry name" value="PROPROTEIN CONVERTASE SUBTILISIN_KEXIN TYPE 7"/>
    <property type="match status" value="1"/>
</dbReference>
<dbReference type="GO" id="GO:0016485">
    <property type="term" value="P:protein processing"/>
    <property type="evidence" value="ECO:0007669"/>
    <property type="project" value="TreeGrafter"/>
</dbReference>
<dbReference type="InterPro" id="IPR022398">
    <property type="entry name" value="Peptidase_S8_His-AS"/>
</dbReference>
<evidence type="ECO:0000256" key="7">
    <source>
        <dbReference type="SAM" id="Phobius"/>
    </source>
</evidence>
<reference evidence="10 11" key="1">
    <citation type="journal article" date="2020" name="Nature">
        <title>Six reference-quality genomes reveal evolution of bat adaptations.</title>
        <authorList>
            <person name="Jebb D."/>
            <person name="Huang Z."/>
            <person name="Pippel M."/>
            <person name="Hughes G.M."/>
            <person name="Lavrichenko K."/>
            <person name="Devanna P."/>
            <person name="Winkler S."/>
            <person name="Jermiin L.S."/>
            <person name="Skirmuntt E.C."/>
            <person name="Katzourakis A."/>
            <person name="Burkitt-Gray L."/>
            <person name="Ray D.A."/>
            <person name="Sullivan K.A.M."/>
            <person name="Roscito J.G."/>
            <person name="Kirilenko B.M."/>
            <person name="Davalos L.M."/>
            <person name="Corthals A.P."/>
            <person name="Power M.L."/>
            <person name="Jones G."/>
            <person name="Ransome R.D."/>
            <person name="Dechmann D.K.N."/>
            <person name="Locatelli A.G."/>
            <person name="Puechmaille S.J."/>
            <person name="Fedrigo O."/>
            <person name="Jarvis E.D."/>
            <person name="Hiller M."/>
            <person name="Vernes S.C."/>
            <person name="Myers E.W."/>
            <person name="Teeling E.C."/>
        </authorList>
    </citation>
    <scope>NUCLEOTIDE SEQUENCE [LARGE SCALE GENOMIC DNA]</scope>
    <source>
        <strain evidence="10">Bat1K_MPI-CBG_1</strain>
    </source>
</reference>
<dbReference type="Pfam" id="PF16470">
    <property type="entry name" value="S8_pro-domain"/>
    <property type="match status" value="1"/>
</dbReference>
<evidence type="ECO:0000313" key="10">
    <source>
        <dbReference type="EMBL" id="KAF6105402.1"/>
    </source>
</evidence>
<keyword evidence="2 5" id="KW-0378">Hydrolase</keyword>
<sequence>MPKGRQKVPHLDAPLGLPTCLWLKLAGLFLLVPCIMGLAGTGAPDAQGPGGLSWAVHLDSHKGSGEEETLEQEANALAQAVGLVNVGRIGELQGHYLFVQPAGHQLDQQVEAIRQQAEAVLARHDAVRWHSEQKLLKRAKRSVHFNDPKFPQQWHLNNRQSPGRDINVTGVWERNVTGRGVTVVVVDDGVEHTIQDIAPNYSPEGSYDLNSNDPDPMPHPDVENGNHHGTRCAGEIAAVPNNSFCAVGVAYGSRIAGIRLLDGPLTDSMEAVAFNKHYQINDIYSCSWGPDDDGKTVDGPHQLGKAALQHGVIAGRQGFGSIFVVASGNGGQHNDNCNYDGYANSIYTVTIGAVDEEGRMPFYAEECASMLAVTFSGGDKMLRSIVTTDWDLQKGTGCTEGHTGTSAAAPLAAGMIALMLQVRPCLTWRDVQHIIVFTATQYEDRHAEWVTNEAGFSHSHQHGFGLLNAWRLVNAAKIWTSVPYLASYVSPMLKENKAIPLSPHSLEVLWNGDETLPAGTLRQWQLTLYGSVWSAADIRERQRLLEGAMSGQYLHDGFTLPCPPGLKIPEEEGYTITPNTLKTLVLVGCFTIFWTVYYMLEVYLSQRNVASHSVCRSESCRWPQRSRKAREEGTELESVPLCNNKDPDGVETEREGPPPPSGLLCPDLLDQGDWSWSQHRSAPDCPLHHLSPDLLQGKEEQVC</sequence>
<evidence type="ECO:0000256" key="3">
    <source>
        <dbReference type="ARBA" id="ARBA00022825"/>
    </source>
</evidence>
<dbReference type="InterPro" id="IPR034182">
    <property type="entry name" value="Kexin/furin"/>
</dbReference>
<dbReference type="PROSITE" id="PS00137">
    <property type="entry name" value="SUBTILASE_HIS"/>
    <property type="match status" value="1"/>
</dbReference>
<feature type="region of interest" description="Disordered" evidence="6">
    <location>
        <begin position="626"/>
        <end position="668"/>
    </location>
</feature>
<dbReference type="GO" id="GO:0004252">
    <property type="term" value="F:serine-type endopeptidase activity"/>
    <property type="evidence" value="ECO:0007669"/>
    <property type="project" value="UniProtKB-UniRule"/>
</dbReference>
<dbReference type="Gene3D" id="3.30.70.850">
    <property type="entry name" value="Peptidase S8, pro-domain"/>
    <property type="match status" value="1"/>
</dbReference>
<dbReference type="InterPro" id="IPR000209">
    <property type="entry name" value="Peptidase_S8/S53_dom"/>
</dbReference>
<keyword evidence="7" id="KW-0812">Transmembrane</keyword>
<proteinExistence type="inferred from homology"/>
<feature type="domain" description="Peptidase S8 pro-domain" evidence="9">
    <location>
        <begin position="53"/>
        <end position="141"/>
    </location>
</feature>
<dbReference type="PANTHER" id="PTHR42884">
    <property type="entry name" value="PROPROTEIN CONVERTASE SUBTILISIN/KEXIN-RELATED"/>
    <property type="match status" value="1"/>
</dbReference>
<name>A0A833ZYK6_9CHIR</name>
<dbReference type="PROSITE" id="PS51892">
    <property type="entry name" value="SUBTILASE"/>
    <property type="match status" value="1"/>
</dbReference>
<comment type="caution">
    <text evidence="10">The sequence shown here is derived from an EMBL/GenBank/DDBJ whole genome shotgun (WGS) entry which is preliminary data.</text>
</comment>
<evidence type="ECO:0000256" key="5">
    <source>
        <dbReference type="PROSITE-ProRule" id="PRU01240"/>
    </source>
</evidence>
<evidence type="ECO:0000256" key="2">
    <source>
        <dbReference type="ARBA" id="ARBA00022801"/>
    </source>
</evidence>
<evidence type="ECO:0000259" key="8">
    <source>
        <dbReference type="Pfam" id="PF00082"/>
    </source>
</evidence>
<evidence type="ECO:0000256" key="1">
    <source>
        <dbReference type="ARBA" id="ARBA00022670"/>
    </source>
</evidence>
<dbReference type="InterPro" id="IPR015500">
    <property type="entry name" value="Peptidase_S8_subtilisin-rel"/>
</dbReference>
<evidence type="ECO:0000313" key="11">
    <source>
        <dbReference type="Proteomes" id="UP000664940"/>
    </source>
</evidence>
<keyword evidence="3 5" id="KW-0720">Serine protease</keyword>
<dbReference type="InterPro" id="IPR023828">
    <property type="entry name" value="Peptidase_S8_Ser-AS"/>
</dbReference>
<feature type="domain" description="Peptidase S8/S53" evidence="8">
    <location>
        <begin position="178"/>
        <end position="451"/>
    </location>
</feature>
<dbReference type="GO" id="GO:0000139">
    <property type="term" value="C:Golgi membrane"/>
    <property type="evidence" value="ECO:0007669"/>
    <property type="project" value="TreeGrafter"/>
</dbReference>
<evidence type="ECO:0000256" key="6">
    <source>
        <dbReference type="SAM" id="MobiDB-lite"/>
    </source>
</evidence>
<dbReference type="Pfam" id="PF00082">
    <property type="entry name" value="Peptidase_S8"/>
    <property type="match status" value="1"/>
</dbReference>
<dbReference type="EMBL" id="JABVXQ010000006">
    <property type="protein sequence ID" value="KAF6105402.1"/>
    <property type="molecule type" value="Genomic_DNA"/>
</dbReference>
<dbReference type="InterPro" id="IPR032815">
    <property type="entry name" value="S8_pro-domain"/>
</dbReference>
<accession>A0A833ZYK6</accession>
<dbReference type="Gene3D" id="3.40.50.200">
    <property type="entry name" value="Peptidase S8/S53 domain"/>
    <property type="match status" value="1"/>
</dbReference>
<feature type="region of interest" description="Disordered" evidence="6">
    <location>
        <begin position="197"/>
        <end position="220"/>
    </location>
</feature>
<dbReference type="PRINTS" id="PR00723">
    <property type="entry name" value="SUBTILISIN"/>
</dbReference>
<feature type="active site" description="Charge relay system" evidence="4 5">
    <location>
        <position position="187"/>
    </location>
</feature>
<evidence type="ECO:0000256" key="4">
    <source>
        <dbReference type="PIRSR" id="PIRSR615500-1"/>
    </source>
</evidence>
<evidence type="ECO:0000259" key="9">
    <source>
        <dbReference type="Pfam" id="PF16470"/>
    </source>
</evidence>